<dbReference type="SMART" id="SM01043">
    <property type="entry name" value="BTAD"/>
    <property type="match status" value="1"/>
</dbReference>
<evidence type="ECO:0000256" key="2">
    <source>
        <dbReference type="ARBA" id="ARBA00023015"/>
    </source>
</evidence>
<name>A0A0U4BL82_9ACTN</name>
<dbReference type="SMART" id="SM00862">
    <property type="entry name" value="Trans_reg_C"/>
    <property type="match status" value="1"/>
</dbReference>
<keyword evidence="9" id="KW-1185">Reference proteome</keyword>
<keyword evidence="2" id="KW-0805">Transcription regulation</keyword>
<evidence type="ECO:0000313" key="8">
    <source>
        <dbReference type="EMBL" id="ALX05873.1"/>
    </source>
</evidence>
<dbReference type="PRINTS" id="PR00364">
    <property type="entry name" value="DISEASERSIST"/>
</dbReference>
<feature type="compositionally biased region" description="Polar residues" evidence="5">
    <location>
        <begin position="622"/>
        <end position="633"/>
    </location>
</feature>
<dbReference type="SUPFAM" id="SSF52540">
    <property type="entry name" value="P-loop containing nucleoside triphosphate hydrolases"/>
    <property type="match status" value="1"/>
</dbReference>
<comment type="similarity">
    <text evidence="1">Belongs to the AfsR/DnrI/RedD regulatory family.</text>
</comment>
<dbReference type="InterPro" id="IPR005158">
    <property type="entry name" value="BTAD"/>
</dbReference>
<feature type="region of interest" description="Disordered" evidence="5">
    <location>
        <begin position="607"/>
        <end position="635"/>
    </location>
</feature>
<dbReference type="SUPFAM" id="SSF46894">
    <property type="entry name" value="C-terminal effector domain of the bipartite response regulators"/>
    <property type="match status" value="1"/>
</dbReference>
<dbReference type="InterPro" id="IPR036388">
    <property type="entry name" value="WH-like_DNA-bd_sf"/>
</dbReference>
<dbReference type="PANTHER" id="PTHR35807">
    <property type="entry name" value="TRANSCRIPTIONAL REGULATOR REDD-RELATED"/>
    <property type="match status" value="1"/>
</dbReference>
<feature type="region of interest" description="Disordered" evidence="5">
    <location>
        <begin position="972"/>
        <end position="1005"/>
    </location>
</feature>
<dbReference type="PANTHER" id="PTHR35807:SF1">
    <property type="entry name" value="TRANSCRIPTIONAL REGULATOR REDD"/>
    <property type="match status" value="1"/>
</dbReference>
<reference evidence="8 9" key="1">
    <citation type="journal article" date="1991" name="Int. J. Syst. Bacteriol.">
        <title>Description of the erythromycin-producing bacterium Arthrobacter sp. strain NRRL B-3381 as Aeromicrobium erythreum gen. nov., sp. nov.</title>
        <authorList>
            <person name="Miller E.S."/>
            <person name="Woese C.R."/>
            <person name="Brenner S."/>
        </authorList>
    </citation>
    <scope>NUCLEOTIDE SEQUENCE [LARGE SCALE GENOMIC DNA]</scope>
    <source>
        <strain evidence="8 9">AR18</strain>
    </source>
</reference>
<evidence type="ECO:0000313" key="9">
    <source>
        <dbReference type="Proteomes" id="UP000067689"/>
    </source>
</evidence>
<dbReference type="PATRIC" id="fig|2041.4.peg.3089"/>
<keyword evidence="4" id="KW-0804">Transcription</keyword>
<keyword evidence="3" id="KW-0238">DNA-binding</keyword>
<dbReference type="AlphaFoldDB" id="A0A0U4BL82"/>
<sequence length="1005" mass="105889">MLTVLAGVTLQCDGAPVALSSLERALLAGLAVGAGSSSDTLVRWLYDDTPPTSARNRVQALVSGLRRKCDAPLVRTAADGYVLDDGVPTDVGRLRACRDRARARAQRSEVGCLDDFRTALDLVPEEVLLDVRPTSAVELERTRLAAERLGLWEEHVAAAVALGRADTVVADLALLTALHPFHEGLLAHSVLALASVGRREQALRVYREAFERLDVELGVEPSDLLRSAHARVLEGDVVPVRASDVTTVPGADTALRRPTAPRTLPRRSPGFVGRAHELEAVLGAAQQVDDGPVVVHLTGLPGMGKSTLAVEAGHRLRDRFPDGSLHLDAGRTPTGPDAGAALGTFLRLLGTHPEAVPADVAERAALYRSLLHERRVLVVLDDVGADVAAPALLDLLPASAGSMAVVVSRRDLPWLDADVRVPVGSLSTGAARELLVRELGSERVERDQADADRLVVALGAAPLALRLAAGRARQRPDVALGRLADRLSTGDDGTMASIAASLAEVWEQLPGEVQEAAHRVARLRLPAFSAWVLGALLGDDHAGERAIDALSALHLVEPVRHLGQATQFKLHDVVARFLRGTDTHDDDTSPAERVAALLLERGRPAHRAHPTQLLPEPPNGARPTSQATTSQDAAQRWDRTSAVRFFATENATARVLASSLAPHRPDLAWRLLVLVAPAHHGAPAEEDWVACLDLVGGVLGRAAPDDVDAATGRAFLDLCRAWHLQARASSSEQAGRLAESAAARLVDAGHPRAAAAAQVVAASAALALGRRDAAVAALDAATAALDGVHDPVLAGWVANGRGTVHNDYDENEAAAVAFAQARALLEPTAARAGYRQATLELSRSYRRLGVLGEAQKLILEVVGLLEDDGDDYDRGYVLDAQAEVAVALGRGADGVELARSARAWAVRSRDAFVAARARRTLAGALRLEGRPAEAEAELRLAVTELTALGRQLSAAAAWRALAALLDDAGRTEEAAEARRLEREASAAAQAGGAPPGASPVLTPPT</sequence>
<evidence type="ECO:0000256" key="1">
    <source>
        <dbReference type="ARBA" id="ARBA00005820"/>
    </source>
</evidence>
<evidence type="ECO:0000259" key="6">
    <source>
        <dbReference type="SMART" id="SM00862"/>
    </source>
</evidence>
<dbReference type="SUPFAM" id="SSF48452">
    <property type="entry name" value="TPR-like"/>
    <property type="match status" value="2"/>
</dbReference>
<organism evidence="8 9">
    <name type="scientific">Aeromicrobium erythreum</name>
    <dbReference type="NCBI Taxonomy" id="2041"/>
    <lineage>
        <taxon>Bacteria</taxon>
        <taxon>Bacillati</taxon>
        <taxon>Actinomycetota</taxon>
        <taxon>Actinomycetes</taxon>
        <taxon>Propionibacteriales</taxon>
        <taxon>Nocardioidaceae</taxon>
        <taxon>Aeromicrobium</taxon>
    </lineage>
</organism>
<dbReference type="Proteomes" id="UP000067689">
    <property type="component" value="Chromosome"/>
</dbReference>
<dbReference type="Gene3D" id="1.10.10.10">
    <property type="entry name" value="Winged helix-like DNA-binding domain superfamily/Winged helix DNA-binding domain"/>
    <property type="match status" value="1"/>
</dbReference>
<gene>
    <name evidence="8" type="ORF">AERYTH_14780</name>
</gene>
<protein>
    <recommendedName>
        <fullName evidence="10">OmpR/PhoB-type domain-containing protein</fullName>
    </recommendedName>
</protein>
<dbReference type="GO" id="GO:0000160">
    <property type="term" value="P:phosphorelay signal transduction system"/>
    <property type="evidence" value="ECO:0007669"/>
    <property type="project" value="InterPro"/>
</dbReference>
<dbReference type="GO" id="GO:0003677">
    <property type="term" value="F:DNA binding"/>
    <property type="evidence" value="ECO:0007669"/>
    <property type="project" value="UniProtKB-KW"/>
</dbReference>
<feature type="compositionally biased region" description="Basic and acidic residues" evidence="5">
    <location>
        <begin position="972"/>
        <end position="984"/>
    </location>
</feature>
<evidence type="ECO:0008006" key="10">
    <source>
        <dbReference type="Google" id="ProtNLM"/>
    </source>
</evidence>
<dbReference type="InterPro" id="IPR051677">
    <property type="entry name" value="AfsR-DnrI-RedD_regulator"/>
</dbReference>
<accession>A0A0U4BL82</accession>
<dbReference type="GO" id="GO:0006355">
    <property type="term" value="P:regulation of DNA-templated transcription"/>
    <property type="evidence" value="ECO:0007669"/>
    <property type="project" value="InterPro"/>
</dbReference>
<evidence type="ECO:0000256" key="5">
    <source>
        <dbReference type="SAM" id="MobiDB-lite"/>
    </source>
</evidence>
<dbReference type="InterPro" id="IPR001867">
    <property type="entry name" value="OmpR/PhoB-type_DNA-bd"/>
</dbReference>
<dbReference type="Gene3D" id="3.40.50.300">
    <property type="entry name" value="P-loop containing nucleotide triphosphate hydrolases"/>
    <property type="match status" value="1"/>
</dbReference>
<feature type="domain" description="OmpR/PhoB-type" evidence="6">
    <location>
        <begin position="14"/>
        <end position="83"/>
    </location>
</feature>
<feature type="domain" description="Bacterial transcriptional activator" evidence="7">
    <location>
        <begin position="89"/>
        <end position="233"/>
    </location>
</feature>
<dbReference type="KEGG" id="aer:AERYTH_14780"/>
<dbReference type="EMBL" id="CP011502">
    <property type="protein sequence ID" value="ALX05873.1"/>
    <property type="molecule type" value="Genomic_DNA"/>
</dbReference>
<dbReference type="Pfam" id="PF03704">
    <property type="entry name" value="BTAD"/>
    <property type="match status" value="1"/>
</dbReference>
<dbReference type="InterPro" id="IPR016032">
    <property type="entry name" value="Sig_transdc_resp-reg_C-effctor"/>
</dbReference>
<proteinExistence type="inferred from homology"/>
<dbReference type="InterPro" id="IPR011990">
    <property type="entry name" value="TPR-like_helical_dom_sf"/>
</dbReference>
<evidence type="ECO:0000256" key="3">
    <source>
        <dbReference type="ARBA" id="ARBA00023125"/>
    </source>
</evidence>
<evidence type="ECO:0000256" key="4">
    <source>
        <dbReference type="ARBA" id="ARBA00023163"/>
    </source>
</evidence>
<dbReference type="InterPro" id="IPR027417">
    <property type="entry name" value="P-loop_NTPase"/>
</dbReference>
<dbReference type="Gene3D" id="1.25.40.10">
    <property type="entry name" value="Tetratricopeptide repeat domain"/>
    <property type="match status" value="2"/>
</dbReference>
<evidence type="ECO:0000259" key="7">
    <source>
        <dbReference type="SMART" id="SM01043"/>
    </source>
</evidence>
<dbReference type="CDD" id="cd15831">
    <property type="entry name" value="BTAD"/>
    <property type="match status" value="1"/>
</dbReference>
<dbReference type="STRING" id="2041.AERYTH_14780"/>